<keyword evidence="3" id="KW-1185">Reference proteome</keyword>
<dbReference type="STRING" id="198092.SAMN02745194_01313"/>
<keyword evidence="2" id="KW-0808">Transferase</keyword>
<sequence>MARTTRTRRLLVLFPGERFGGAEAHTLRITDAAAQAGMQVTLAAAPALHPSLAAPGRSLLDLPVAWRRGLPATARQAQAEAVRAALAEAKPDVVLLPLPWPDQAGGAFEALAESGTPTLVVSHLAPHGEEPPPGLDEEALAAAHAMRADWVAVSAPTAFRLERFLGLAAGRVATIRNGVDAPPEMDRDAWRAALRKRLGLPGDALVALFLGRLDAAKGADRLPFLAEAFARRSGGVIAAAGTGSLDAQLSAEASADHPLRLLGRHPRPAELLAGADALVMPSRLEGAPLAFLEAATHHLPVVASHEALEALGSGAARLAALADPEDVAEMADALAGCLDPAGPARTRAEAAWRFATAWGGTAMAEAYLARLRRLPAGSLGVAGGG</sequence>
<organism evidence="2 3">
    <name type="scientific">Muricoccus roseus</name>
    <dbReference type="NCBI Taxonomy" id="198092"/>
    <lineage>
        <taxon>Bacteria</taxon>
        <taxon>Pseudomonadati</taxon>
        <taxon>Pseudomonadota</taxon>
        <taxon>Alphaproteobacteria</taxon>
        <taxon>Acetobacterales</taxon>
        <taxon>Roseomonadaceae</taxon>
        <taxon>Muricoccus</taxon>
    </lineage>
</organism>
<dbReference type="AlphaFoldDB" id="A0A1M6EX42"/>
<dbReference type="RefSeq" id="WP_073132822.1">
    <property type="nucleotide sequence ID" value="NZ_FQZF01000006.1"/>
</dbReference>
<gene>
    <name evidence="2" type="ORF">SAMN02745194_01313</name>
</gene>
<dbReference type="Pfam" id="PF13439">
    <property type="entry name" value="Glyco_transf_4"/>
    <property type="match status" value="1"/>
</dbReference>
<dbReference type="GO" id="GO:0016757">
    <property type="term" value="F:glycosyltransferase activity"/>
    <property type="evidence" value="ECO:0007669"/>
    <property type="project" value="UniProtKB-ARBA"/>
</dbReference>
<dbReference type="SUPFAM" id="SSF53756">
    <property type="entry name" value="UDP-Glycosyltransferase/glycogen phosphorylase"/>
    <property type="match status" value="1"/>
</dbReference>
<dbReference type="InterPro" id="IPR028098">
    <property type="entry name" value="Glyco_trans_4-like_N"/>
</dbReference>
<dbReference type="OrthoDB" id="9806708at2"/>
<evidence type="ECO:0000259" key="1">
    <source>
        <dbReference type="Pfam" id="PF13439"/>
    </source>
</evidence>
<dbReference type="EMBL" id="FQZF01000006">
    <property type="protein sequence ID" value="SHI89986.1"/>
    <property type="molecule type" value="Genomic_DNA"/>
</dbReference>
<dbReference type="Proteomes" id="UP000184387">
    <property type="component" value="Unassembled WGS sequence"/>
</dbReference>
<protein>
    <submittedName>
        <fullName evidence="2">Glycosyltransferase involved in cell wall bisynthesis</fullName>
    </submittedName>
</protein>
<evidence type="ECO:0000313" key="2">
    <source>
        <dbReference type="EMBL" id="SHI89986.1"/>
    </source>
</evidence>
<proteinExistence type="predicted"/>
<accession>A0A1M6EX42</accession>
<dbReference type="PANTHER" id="PTHR12526">
    <property type="entry name" value="GLYCOSYLTRANSFERASE"/>
    <property type="match status" value="1"/>
</dbReference>
<dbReference type="Gene3D" id="3.40.50.2000">
    <property type="entry name" value="Glycogen Phosphorylase B"/>
    <property type="match status" value="2"/>
</dbReference>
<feature type="domain" description="Glycosyltransferase subfamily 4-like N-terminal" evidence="1">
    <location>
        <begin position="19"/>
        <end position="180"/>
    </location>
</feature>
<evidence type="ECO:0000313" key="3">
    <source>
        <dbReference type="Proteomes" id="UP000184387"/>
    </source>
</evidence>
<dbReference type="Pfam" id="PF13692">
    <property type="entry name" value="Glyco_trans_1_4"/>
    <property type="match status" value="1"/>
</dbReference>
<name>A0A1M6EX42_9PROT</name>
<reference evidence="2 3" key="1">
    <citation type="submission" date="2016-11" db="EMBL/GenBank/DDBJ databases">
        <authorList>
            <person name="Jaros S."/>
            <person name="Januszkiewicz K."/>
            <person name="Wedrychowicz H."/>
        </authorList>
    </citation>
    <scope>NUCLEOTIDE SEQUENCE [LARGE SCALE GENOMIC DNA]</scope>
    <source>
        <strain evidence="2 3">DSM 14916</strain>
    </source>
</reference>
<dbReference type="CDD" id="cd03801">
    <property type="entry name" value="GT4_PimA-like"/>
    <property type="match status" value="1"/>
</dbReference>